<sequence length="273" mass="29161">MHAHPHCMPMRAEPTVQLPRNLARPPFAEVSRDAIVAAAGPELANVPAEYIRRGLRPKANQMLAGIAGLPRSHMPASIPRSKLPSSISVPASSPSQGAMNPTHVLAVSGSKSPSGNEHILVFPVHSLVLASHCATLPRLPHASSQAGSTISMPVLPLSLPSPAAFSILHQFMYHHRLDAVLKALIPLPSQFLHNLSHQTVQSTMASPNMLHHLSSYLCSSSSSNIGTLTTHAAHVKELWQDMVALGLHDPELWDAVDLAWEIVLGALNVAAAR</sequence>
<evidence type="ECO:0008006" key="4">
    <source>
        <dbReference type="Google" id="ProtNLM"/>
    </source>
</evidence>
<evidence type="ECO:0000313" key="2">
    <source>
        <dbReference type="EMBL" id="TEB32643.1"/>
    </source>
</evidence>
<organism evidence="2 3">
    <name type="scientific">Coprinellus micaceus</name>
    <name type="common">Glistening ink-cap mushroom</name>
    <name type="synonym">Coprinus micaceus</name>
    <dbReference type="NCBI Taxonomy" id="71717"/>
    <lineage>
        <taxon>Eukaryota</taxon>
        <taxon>Fungi</taxon>
        <taxon>Dikarya</taxon>
        <taxon>Basidiomycota</taxon>
        <taxon>Agaricomycotina</taxon>
        <taxon>Agaricomycetes</taxon>
        <taxon>Agaricomycetidae</taxon>
        <taxon>Agaricales</taxon>
        <taxon>Agaricineae</taxon>
        <taxon>Psathyrellaceae</taxon>
        <taxon>Coprinellus</taxon>
    </lineage>
</organism>
<proteinExistence type="predicted"/>
<comment type="caution">
    <text evidence="2">The sequence shown here is derived from an EMBL/GenBank/DDBJ whole genome shotgun (WGS) entry which is preliminary data.</text>
</comment>
<reference evidence="2 3" key="1">
    <citation type="journal article" date="2019" name="Nat. Ecol. Evol.">
        <title>Megaphylogeny resolves global patterns of mushroom evolution.</title>
        <authorList>
            <person name="Varga T."/>
            <person name="Krizsan K."/>
            <person name="Foldi C."/>
            <person name="Dima B."/>
            <person name="Sanchez-Garcia M."/>
            <person name="Sanchez-Ramirez S."/>
            <person name="Szollosi G.J."/>
            <person name="Szarkandi J.G."/>
            <person name="Papp V."/>
            <person name="Albert L."/>
            <person name="Andreopoulos W."/>
            <person name="Angelini C."/>
            <person name="Antonin V."/>
            <person name="Barry K.W."/>
            <person name="Bougher N.L."/>
            <person name="Buchanan P."/>
            <person name="Buyck B."/>
            <person name="Bense V."/>
            <person name="Catcheside P."/>
            <person name="Chovatia M."/>
            <person name="Cooper J."/>
            <person name="Damon W."/>
            <person name="Desjardin D."/>
            <person name="Finy P."/>
            <person name="Geml J."/>
            <person name="Haridas S."/>
            <person name="Hughes K."/>
            <person name="Justo A."/>
            <person name="Karasinski D."/>
            <person name="Kautmanova I."/>
            <person name="Kiss B."/>
            <person name="Kocsube S."/>
            <person name="Kotiranta H."/>
            <person name="LaButti K.M."/>
            <person name="Lechner B.E."/>
            <person name="Liimatainen K."/>
            <person name="Lipzen A."/>
            <person name="Lukacs Z."/>
            <person name="Mihaltcheva S."/>
            <person name="Morgado L.N."/>
            <person name="Niskanen T."/>
            <person name="Noordeloos M.E."/>
            <person name="Ohm R.A."/>
            <person name="Ortiz-Santana B."/>
            <person name="Ovrebo C."/>
            <person name="Racz N."/>
            <person name="Riley R."/>
            <person name="Savchenko A."/>
            <person name="Shiryaev A."/>
            <person name="Soop K."/>
            <person name="Spirin V."/>
            <person name="Szebenyi C."/>
            <person name="Tomsovsky M."/>
            <person name="Tulloss R.E."/>
            <person name="Uehling J."/>
            <person name="Grigoriev I.V."/>
            <person name="Vagvolgyi C."/>
            <person name="Papp T."/>
            <person name="Martin F.M."/>
            <person name="Miettinen O."/>
            <person name="Hibbett D.S."/>
            <person name="Nagy L.G."/>
        </authorList>
    </citation>
    <scope>NUCLEOTIDE SEQUENCE [LARGE SCALE GENOMIC DNA]</scope>
    <source>
        <strain evidence="2 3">FP101781</strain>
    </source>
</reference>
<dbReference type="Gene3D" id="3.30.710.10">
    <property type="entry name" value="Potassium Channel Kv1.1, Chain A"/>
    <property type="match status" value="1"/>
</dbReference>
<gene>
    <name evidence="2" type="ORF">FA13DRAFT_1754328</name>
</gene>
<feature type="compositionally biased region" description="Low complexity" evidence="1">
    <location>
        <begin position="81"/>
        <end position="95"/>
    </location>
</feature>
<dbReference type="Proteomes" id="UP000298030">
    <property type="component" value="Unassembled WGS sequence"/>
</dbReference>
<dbReference type="AlphaFoldDB" id="A0A4Y7TEP2"/>
<dbReference type="EMBL" id="QPFP01000014">
    <property type="protein sequence ID" value="TEB32643.1"/>
    <property type="molecule type" value="Genomic_DNA"/>
</dbReference>
<evidence type="ECO:0000313" key="3">
    <source>
        <dbReference type="Proteomes" id="UP000298030"/>
    </source>
</evidence>
<dbReference type="OrthoDB" id="2523383at2759"/>
<keyword evidence="3" id="KW-1185">Reference proteome</keyword>
<feature type="region of interest" description="Disordered" evidence="1">
    <location>
        <begin position="75"/>
        <end position="98"/>
    </location>
</feature>
<name>A0A4Y7TEP2_COPMI</name>
<evidence type="ECO:0000256" key="1">
    <source>
        <dbReference type="SAM" id="MobiDB-lite"/>
    </source>
</evidence>
<accession>A0A4Y7TEP2</accession>
<protein>
    <recommendedName>
        <fullName evidence="4">Clp1-like protein</fullName>
    </recommendedName>
</protein>
<dbReference type="InterPro" id="IPR011333">
    <property type="entry name" value="SKP1/BTB/POZ_sf"/>
</dbReference>